<dbReference type="EMBL" id="JAKEVZ010000011">
    <property type="protein sequence ID" value="MCF1752215.1"/>
    <property type="molecule type" value="Genomic_DNA"/>
</dbReference>
<organism evidence="2 3">
    <name type="scientific">Mariniradius sediminis</name>
    <dbReference type="NCBI Taxonomy" id="2909237"/>
    <lineage>
        <taxon>Bacteria</taxon>
        <taxon>Pseudomonadati</taxon>
        <taxon>Bacteroidota</taxon>
        <taxon>Cytophagia</taxon>
        <taxon>Cytophagales</taxon>
        <taxon>Cyclobacteriaceae</taxon>
        <taxon>Mariniradius</taxon>
    </lineage>
</organism>
<dbReference type="Proteomes" id="UP001201449">
    <property type="component" value="Unassembled WGS sequence"/>
</dbReference>
<protein>
    <submittedName>
        <fullName evidence="2">DUF5103 domain-containing protein</fullName>
    </submittedName>
</protein>
<comment type="caution">
    <text evidence="2">The sequence shown here is derived from an EMBL/GenBank/DDBJ whole genome shotgun (WGS) entry which is preliminary data.</text>
</comment>
<reference evidence="2 3" key="1">
    <citation type="submission" date="2022-01" db="EMBL/GenBank/DDBJ databases">
        <title>Mariniradius saccharolyticus sp. nov., isolated from sediment of a river.</title>
        <authorList>
            <person name="Liu H."/>
        </authorList>
    </citation>
    <scope>NUCLEOTIDE SEQUENCE [LARGE SCALE GENOMIC DNA]</scope>
    <source>
        <strain evidence="2 3">RY-2</strain>
    </source>
</reference>
<name>A0ABS9BVX1_9BACT</name>
<dbReference type="RefSeq" id="WP_234862122.1">
    <property type="nucleotide sequence ID" value="NZ_JAKEVZ010000011.1"/>
</dbReference>
<dbReference type="Gene3D" id="2.60.40.10">
    <property type="entry name" value="Immunoglobulins"/>
    <property type="match status" value="1"/>
</dbReference>
<feature type="domain" description="Type 9 secretion system plug protein N-terminal" evidence="1">
    <location>
        <begin position="54"/>
        <end position="165"/>
    </location>
</feature>
<keyword evidence="3" id="KW-1185">Reference proteome</keyword>
<dbReference type="Pfam" id="PF17116">
    <property type="entry name" value="T9SS_plug_1st"/>
    <property type="match status" value="1"/>
</dbReference>
<evidence type="ECO:0000313" key="3">
    <source>
        <dbReference type="Proteomes" id="UP001201449"/>
    </source>
</evidence>
<evidence type="ECO:0000259" key="1">
    <source>
        <dbReference type="Pfam" id="PF17116"/>
    </source>
</evidence>
<sequence length="429" mass="50548">MDKVIIKSLNIFLLFGFFVCHCAFSQKQKVVYEDKVFEENIQSARLFPNLPDYEAQMMSPVVELGGMSLRLVFDDLAYDPDMYSVKIVHCNFDWTPSDLKDPEILSEYNEFNVQEYNYSIDTRIPYIQYQFVLPRVRKSGNYAVLVYRGRDQNQMVLTKRFMVYQKGLALGAQIVPPAQTENRRQVQQINVNVNYKSRELFDPKNNLRVFIRQNQRWDNARVLPNPTMIREDIKMIEYQLFDGSNTFWAGNEFRFVDLRFVRARGLNVAAVKMEEDVVFAEAGTDKIRTQSVYSEYLDINGQYAVMNMERQNYERESEYMLVTFNLSAAGVTETPYIIGSMSRWGKEPTAKMELNNKTNTYQATLLLKQGWYDYQYAYLTKDGFDTGKLEGNYFETENEYEVFLYYRDMGSRYDELIGYVNLNPNKRRL</sequence>
<gene>
    <name evidence="2" type="ORF">L0U89_14225</name>
</gene>
<dbReference type="InterPro" id="IPR031345">
    <property type="entry name" value="T9SS_Plug_N"/>
</dbReference>
<accession>A0ABS9BVX1</accession>
<dbReference type="InterPro" id="IPR013783">
    <property type="entry name" value="Ig-like_fold"/>
</dbReference>
<evidence type="ECO:0000313" key="2">
    <source>
        <dbReference type="EMBL" id="MCF1752215.1"/>
    </source>
</evidence>
<proteinExistence type="predicted"/>